<organism evidence="2 3">
    <name type="scientific">Candidatus Collierbacteria bacterium RIFCSPHIGHO2_02_FULL_49_10</name>
    <dbReference type="NCBI Taxonomy" id="1817723"/>
    <lineage>
        <taxon>Bacteria</taxon>
        <taxon>Candidatus Collieribacteriota</taxon>
    </lineage>
</organism>
<dbReference type="InterPro" id="IPR043129">
    <property type="entry name" value="ATPase_NBD"/>
</dbReference>
<dbReference type="Gene3D" id="3.30.420.40">
    <property type="match status" value="1"/>
</dbReference>
<evidence type="ECO:0000259" key="1">
    <source>
        <dbReference type="Pfam" id="PF00814"/>
    </source>
</evidence>
<dbReference type="EMBL" id="MFAH01000048">
    <property type="protein sequence ID" value="OGD70670.1"/>
    <property type="molecule type" value="Genomic_DNA"/>
</dbReference>
<gene>
    <name evidence="2" type="ORF">A3D09_03245</name>
</gene>
<protein>
    <recommendedName>
        <fullName evidence="1">Gcp-like domain-containing protein</fullName>
    </recommendedName>
</protein>
<name>A0A1F5ETI5_9BACT</name>
<accession>A0A1F5ETI5</accession>
<dbReference type="AlphaFoldDB" id="A0A1F5ETI5"/>
<proteinExistence type="predicted"/>
<reference evidence="2 3" key="1">
    <citation type="journal article" date="2016" name="Nat. Commun.">
        <title>Thousands of microbial genomes shed light on interconnected biogeochemical processes in an aquifer system.</title>
        <authorList>
            <person name="Anantharaman K."/>
            <person name="Brown C.T."/>
            <person name="Hug L.A."/>
            <person name="Sharon I."/>
            <person name="Castelle C.J."/>
            <person name="Probst A.J."/>
            <person name="Thomas B.C."/>
            <person name="Singh A."/>
            <person name="Wilkins M.J."/>
            <person name="Karaoz U."/>
            <person name="Brodie E.L."/>
            <person name="Williams K.H."/>
            <person name="Hubbard S.S."/>
            <person name="Banfield J.F."/>
        </authorList>
    </citation>
    <scope>NUCLEOTIDE SEQUENCE [LARGE SCALE GENOMIC DNA]</scope>
</reference>
<evidence type="ECO:0000313" key="2">
    <source>
        <dbReference type="EMBL" id="OGD70670.1"/>
    </source>
</evidence>
<comment type="caution">
    <text evidence="2">The sequence shown here is derived from an EMBL/GenBank/DDBJ whole genome shotgun (WGS) entry which is preliminary data.</text>
</comment>
<dbReference type="Proteomes" id="UP000177390">
    <property type="component" value="Unassembled WGS sequence"/>
</dbReference>
<dbReference type="SUPFAM" id="SSF53067">
    <property type="entry name" value="Actin-like ATPase domain"/>
    <property type="match status" value="1"/>
</dbReference>
<feature type="domain" description="Gcp-like" evidence="1">
    <location>
        <begin position="33"/>
        <end position="85"/>
    </location>
</feature>
<evidence type="ECO:0000313" key="3">
    <source>
        <dbReference type="Proteomes" id="UP000177390"/>
    </source>
</evidence>
<sequence>MKLYLDSTNNRKVIVRLDNEEFTTEYATPQEQDILFFLHESLAKNGKTLDDLTEIEVNPGPGSFTGSRVGVTIANALALALKIKVNGQKPPVLPIYSSPPNITSPKK</sequence>
<dbReference type="Pfam" id="PF00814">
    <property type="entry name" value="TsaD"/>
    <property type="match status" value="1"/>
</dbReference>
<dbReference type="InterPro" id="IPR000905">
    <property type="entry name" value="Gcp-like_dom"/>
</dbReference>